<dbReference type="InterPro" id="IPR038071">
    <property type="entry name" value="UROD/MetE-like_sf"/>
</dbReference>
<feature type="binding site" evidence="11">
    <location>
        <begin position="519"/>
        <end position="520"/>
    </location>
    <ligand>
        <name>5-methyltetrahydropteroyltri-L-glutamate</name>
        <dbReference type="ChEBI" id="CHEBI:58207"/>
    </ligand>
</feature>
<gene>
    <name evidence="11 14" type="primary">metE</name>
    <name evidence="14" type="ORF">MY490_13985</name>
</gene>
<dbReference type="Proteomes" id="UP000830639">
    <property type="component" value="Chromosome"/>
</dbReference>
<comment type="cofactor">
    <cofactor evidence="11">
        <name>Zn(2+)</name>
        <dbReference type="ChEBI" id="CHEBI:29105"/>
    </cofactor>
    <text evidence="11">Binds 1 zinc ion per subunit.</text>
</comment>
<evidence type="ECO:0000256" key="8">
    <source>
        <dbReference type="ARBA" id="ARBA00022737"/>
    </source>
</evidence>
<feature type="binding site" evidence="11">
    <location>
        <position position="669"/>
    </location>
    <ligand>
        <name>Zn(2+)</name>
        <dbReference type="ChEBI" id="CHEBI:29105"/>
        <note>catalytic</note>
    </ligand>
</feature>
<accession>A0ABY4JGH3</accession>
<feature type="binding site" evidence="11">
    <location>
        <position position="647"/>
    </location>
    <ligand>
        <name>Zn(2+)</name>
        <dbReference type="ChEBI" id="CHEBI:29105"/>
        <note>catalytic</note>
    </ligand>
</feature>
<dbReference type="NCBIfam" id="NF003556">
    <property type="entry name" value="PRK05222.1"/>
    <property type="match status" value="1"/>
</dbReference>
<feature type="binding site" evidence="11">
    <location>
        <begin position="435"/>
        <end position="437"/>
    </location>
    <ligand>
        <name>L-methionine</name>
        <dbReference type="ChEBI" id="CHEBI:57844"/>
    </ligand>
</feature>
<dbReference type="EC" id="2.1.1.14" evidence="11"/>
<evidence type="ECO:0000256" key="7">
    <source>
        <dbReference type="ARBA" id="ARBA00022723"/>
    </source>
</evidence>
<feature type="active site" description="Proton donor" evidence="11">
    <location>
        <position position="698"/>
    </location>
</feature>
<dbReference type="NCBIfam" id="TIGR01371">
    <property type="entry name" value="met_syn_B12ind"/>
    <property type="match status" value="1"/>
</dbReference>
<feature type="binding site" evidence="11">
    <location>
        <position position="112"/>
    </location>
    <ligand>
        <name>5-methyltetrahydropteroyltri-L-glutamate</name>
        <dbReference type="ChEBI" id="CHEBI:58207"/>
    </ligand>
</feature>
<feature type="binding site" evidence="11">
    <location>
        <position position="488"/>
    </location>
    <ligand>
        <name>L-methionine</name>
        <dbReference type="ChEBI" id="CHEBI:57844"/>
    </ligand>
</feature>
<sequence length="762" mass="88417">MVHISNLGYPRIGENREWKKTLESFWQNKINQEEFEKEMKSLRLCSIKKQHDLGVELVPVNDFTFYDHVLDFATMFGWIPSRFGVINQRPSLDTYFALARGSKNIVACEMTKWFNTNYHYIVPEYQKEMQSRLLFNKPLEAYKEALIELGIKTKPVILGIYSFVQLAKGYQEEEKRNIINNLVNLYIQMLKELENEGVEWVQIDEPCFVLEESSEDIRFLKKVYDQIAKAVPTLSIMLQTYFEAVEQYKELISFPVEGIGLDFVHGKDGNLQSILEYGFPDDKVLGVGILNGRNIWRNDLNDSIEFLNSLKQEISPKDWWIQPSCSLLHVPVTKVEENLLNETLFEALSFADEKLEELVILKSLVINKASMFDNEVKYASNCLVNLKQLSRKNHSTQNELESINEDDFRRPVPFHLRYPLQNKVMNLPILPTTTIGSFPQTKEIKQLRQQWRKSTIDDSEYMNQIKLKIKEWIEIQENIDMDVLVHGEYERTDMVEYFGEKLEGFAFTKKAWVQSYGSRCVKPPIIFSKVEFTKPITVNETEYAQSLTAKPVKGMLTGPVTILNWSFVREDRTREEIANEIALALRKEVKALEAAGISIIQVDEPAIREGLPLKQKDWDQYLHWVTRAFRLATSSVRNETQIHTHMCYSNFSDIMDTIIDLDADVISIEHARSHQEFSTYLAESPYPFGIGLGVYDIHSPRVPSVEEMEENIISSLKVCDANRFWVNPDCGLKTRNESEVIDALSNMVKSAKKVREKYYSII</sequence>
<feature type="binding site" evidence="11">
    <location>
        <position position="603"/>
    </location>
    <ligand>
        <name>L-homocysteine</name>
        <dbReference type="ChEBI" id="CHEBI:58199"/>
    </ligand>
</feature>
<feature type="binding site" evidence="11">
    <location>
        <position position="565"/>
    </location>
    <ligand>
        <name>5-methyltetrahydropteroyltri-L-glutamate</name>
        <dbReference type="ChEBI" id="CHEBI:58207"/>
    </ligand>
</feature>
<feature type="binding site" evidence="11">
    <location>
        <position position="609"/>
    </location>
    <ligand>
        <name>5-methyltetrahydropteroyltri-L-glutamate</name>
        <dbReference type="ChEBI" id="CHEBI:58207"/>
    </ligand>
</feature>
<keyword evidence="7 11" id="KW-0479">Metal-binding</keyword>
<evidence type="ECO:0000256" key="1">
    <source>
        <dbReference type="ARBA" id="ARBA00002777"/>
    </source>
</evidence>
<dbReference type="PANTHER" id="PTHR30519">
    <property type="entry name" value="5-METHYLTETRAHYDROPTEROYLTRIGLUTAMATE--HOMOCYSTEINE METHYLTRANSFERASE"/>
    <property type="match status" value="1"/>
</dbReference>
<evidence type="ECO:0000256" key="5">
    <source>
        <dbReference type="ARBA" id="ARBA00022605"/>
    </source>
</evidence>
<keyword evidence="5 11" id="KW-0028">Amino-acid biosynthesis</keyword>
<organism evidence="14 15">
    <name type="scientific">Gottfriedia acidiceleris</name>
    <dbReference type="NCBI Taxonomy" id="371036"/>
    <lineage>
        <taxon>Bacteria</taxon>
        <taxon>Bacillati</taxon>
        <taxon>Bacillota</taxon>
        <taxon>Bacilli</taxon>
        <taxon>Bacillales</taxon>
        <taxon>Bacillaceae</taxon>
        <taxon>Gottfriedia</taxon>
    </lineage>
</organism>
<dbReference type="CDD" id="cd03312">
    <property type="entry name" value="CIMS_N_terminal_like"/>
    <property type="match status" value="1"/>
</dbReference>
<keyword evidence="6 11" id="KW-0808">Transferase</keyword>
<reference evidence="14 15" key="1">
    <citation type="submission" date="2022-04" db="EMBL/GenBank/DDBJ databases">
        <title>Mechanism of arsenic methylation and mitigation arsenic toxicity by Bacillus sp. LH14 from an Arsenic-Contaminated Paddy Soil.</title>
        <authorList>
            <person name="Wang D."/>
        </authorList>
    </citation>
    <scope>NUCLEOTIDE SEQUENCE [LARGE SCALE GENOMIC DNA]</scope>
    <source>
        <strain evidence="14 15">LH14</strain>
    </source>
</reference>
<dbReference type="PIRSF" id="PIRSF000382">
    <property type="entry name" value="MeTrfase_B12_ind"/>
    <property type="match status" value="1"/>
</dbReference>
<evidence type="ECO:0000259" key="12">
    <source>
        <dbReference type="Pfam" id="PF01717"/>
    </source>
</evidence>
<dbReference type="GO" id="GO:0032259">
    <property type="term" value="P:methylation"/>
    <property type="evidence" value="ECO:0007669"/>
    <property type="project" value="UniProtKB-KW"/>
</dbReference>
<evidence type="ECO:0000259" key="13">
    <source>
        <dbReference type="Pfam" id="PF08267"/>
    </source>
</evidence>
<dbReference type="Pfam" id="PF01717">
    <property type="entry name" value="Meth_synt_2"/>
    <property type="match status" value="1"/>
</dbReference>
<dbReference type="GO" id="GO:0003871">
    <property type="term" value="F:5-methyltetrahydropteroyltriglutamate-homocysteine S-methyltransferase activity"/>
    <property type="evidence" value="ECO:0007669"/>
    <property type="project" value="UniProtKB-EC"/>
</dbReference>
<evidence type="ECO:0000256" key="4">
    <source>
        <dbReference type="ARBA" id="ARBA00022603"/>
    </source>
</evidence>
<comment type="function">
    <text evidence="1 11">Catalyzes the transfer of a methyl group from 5-methyltetrahydrofolate to homocysteine resulting in methionine formation.</text>
</comment>
<evidence type="ECO:0000313" key="15">
    <source>
        <dbReference type="Proteomes" id="UP000830639"/>
    </source>
</evidence>
<comment type="pathway">
    <text evidence="2 11">Amino-acid biosynthesis; L-methionine biosynthesis via de novo pathway; L-methionine from L-homocysteine (MetE route): step 1/1.</text>
</comment>
<evidence type="ECO:0000256" key="6">
    <source>
        <dbReference type="ARBA" id="ARBA00022679"/>
    </source>
</evidence>
<evidence type="ECO:0000256" key="10">
    <source>
        <dbReference type="ARBA" id="ARBA00023167"/>
    </source>
</evidence>
<dbReference type="EMBL" id="CP096034">
    <property type="protein sequence ID" value="UPM52932.1"/>
    <property type="molecule type" value="Genomic_DNA"/>
</dbReference>
<evidence type="ECO:0000256" key="2">
    <source>
        <dbReference type="ARBA" id="ARBA00004681"/>
    </source>
</evidence>
<evidence type="ECO:0000256" key="9">
    <source>
        <dbReference type="ARBA" id="ARBA00022833"/>
    </source>
</evidence>
<proteinExistence type="inferred from homology"/>
<feature type="binding site" evidence="11">
    <location>
        <position position="645"/>
    </location>
    <ligand>
        <name>Zn(2+)</name>
        <dbReference type="ChEBI" id="CHEBI:29105"/>
        <note>catalytic</note>
    </ligand>
</feature>
<protein>
    <recommendedName>
        <fullName evidence="11">5-methyltetrahydropteroyltriglutamate--homocysteine methyltransferase</fullName>
        <ecNumber evidence="11">2.1.1.14</ecNumber>
    </recommendedName>
    <alternativeName>
        <fullName evidence="11">Cobalamin-independent methionine synthase</fullName>
    </alternativeName>
    <alternativeName>
        <fullName evidence="11">Methionine synthase, vitamin-B12 independent isozyme</fullName>
    </alternativeName>
</protein>
<evidence type="ECO:0000256" key="11">
    <source>
        <dbReference type="HAMAP-Rule" id="MF_00172"/>
    </source>
</evidence>
<name>A0ABY4JGH3_9BACI</name>
<dbReference type="HAMAP" id="MF_00172">
    <property type="entry name" value="Meth_synth"/>
    <property type="match status" value="1"/>
</dbReference>
<dbReference type="RefSeq" id="WP_248266273.1">
    <property type="nucleotide sequence ID" value="NZ_CP096034.1"/>
</dbReference>
<feature type="domain" description="Cobalamin-independent methionine synthase MetE N-terminal" evidence="13">
    <location>
        <begin position="5"/>
        <end position="313"/>
    </location>
</feature>
<evidence type="ECO:0000313" key="14">
    <source>
        <dbReference type="EMBL" id="UPM52932.1"/>
    </source>
</evidence>
<keyword evidence="15" id="KW-1185">Reference proteome</keyword>
<feature type="binding site" evidence="11">
    <location>
        <position position="603"/>
    </location>
    <ligand>
        <name>L-methionine</name>
        <dbReference type="ChEBI" id="CHEBI:57844"/>
    </ligand>
</feature>
<keyword evidence="8 11" id="KW-0677">Repeat</keyword>
<keyword evidence="10 11" id="KW-0486">Methionine biosynthesis</keyword>
<feature type="binding site" evidence="11">
    <location>
        <begin position="435"/>
        <end position="437"/>
    </location>
    <ligand>
        <name>L-homocysteine</name>
        <dbReference type="ChEBI" id="CHEBI:58199"/>
    </ligand>
</feature>
<feature type="domain" description="Cobalamin-independent methionine synthase MetE C-terminal/archaeal" evidence="12">
    <location>
        <begin position="430"/>
        <end position="752"/>
    </location>
</feature>
<dbReference type="SUPFAM" id="SSF51726">
    <property type="entry name" value="UROD/MetE-like"/>
    <property type="match status" value="2"/>
</dbReference>
<dbReference type="InterPro" id="IPR002629">
    <property type="entry name" value="Met_Synth_C/arc"/>
</dbReference>
<comment type="catalytic activity">
    <reaction evidence="11">
        <text>5-methyltetrahydropteroyltri-L-glutamate + L-homocysteine = tetrahydropteroyltri-L-glutamate + L-methionine</text>
        <dbReference type="Rhea" id="RHEA:21196"/>
        <dbReference type="ChEBI" id="CHEBI:57844"/>
        <dbReference type="ChEBI" id="CHEBI:58140"/>
        <dbReference type="ChEBI" id="CHEBI:58199"/>
        <dbReference type="ChEBI" id="CHEBI:58207"/>
        <dbReference type="EC" id="2.1.1.14"/>
    </reaction>
</comment>
<comment type="similarity">
    <text evidence="3 11">Belongs to the vitamin-B12 independent methionine synthase family.</text>
</comment>
<dbReference type="InterPro" id="IPR006276">
    <property type="entry name" value="Cobalamin-indep_Met_synthase"/>
</dbReference>
<feature type="binding site" evidence="11">
    <location>
        <position position="730"/>
    </location>
    <ligand>
        <name>Zn(2+)</name>
        <dbReference type="ChEBI" id="CHEBI:29105"/>
        <note>catalytic</note>
    </ligand>
</feature>
<keyword evidence="9 11" id="KW-0862">Zinc</keyword>
<feature type="binding site" evidence="11">
    <location>
        <begin position="16"/>
        <end position="19"/>
    </location>
    <ligand>
        <name>5-methyltetrahydropteroyltri-L-glutamate</name>
        <dbReference type="ChEBI" id="CHEBI:58207"/>
    </ligand>
</feature>
<evidence type="ECO:0000256" key="3">
    <source>
        <dbReference type="ARBA" id="ARBA00009553"/>
    </source>
</evidence>
<feature type="binding site" evidence="11">
    <location>
        <position position="488"/>
    </location>
    <ligand>
        <name>L-homocysteine</name>
        <dbReference type="ChEBI" id="CHEBI:58199"/>
    </ligand>
</feature>
<dbReference type="InterPro" id="IPR013215">
    <property type="entry name" value="Cbl-indep_Met_Synth_N"/>
</dbReference>
<dbReference type="Pfam" id="PF08267">
    <property type="entry name" value="Meth_synt_1"/>
    <property type="match status" value="1"/>
</dbReference>
<dbReference type="Gene3D" id="3.20.20.210">
    <property type="match status" value="2"/>
</dbReference>
<dbReference type="CDD" id="cd03311">
    <property type="entry name" value="CIMS_C_terminal_like"/>
    <property type="match status" value="1"/>
</dbReference>
<keyword evidence="4 11" id="KW-0489">Methyltransferase</keyword>